<proteinExistence type="predicted"/>
<evidence type="ECO:0008006" key="3">
    <source>
        <dbReference type="Google" id="ProtNLM"/>
    </source>
</evidence>
<sequence>MRNFYIADMHLGHANIIGFDHRQFADVEDMDRTLIDNWNAAVEEKDNIYILGGSHMG</sequence>
<reference evidence="1 2" key="1">
    <citation type="submission" date="2019-03" db="EMBL/GenBank/DDBJ databases">
        <title>Genomic Encyclopedia of Type Strains, Phase IV (KMG-IV): sequencing the most valuable type-strain genomes for metagenomic binning, comparative biology and taxonomic classification.</title>
        <authorList>
            <person name="Goeker M."/>
        </authorList>
    </citation>
    <scope>NUCLEOTIDE SEQUENCE [LARGE SCALE GENOMIC DNA]</scope>
    <source>
        <strain evidence="1 2">DSM 28287</strain>
    </source>
</reference>
<dbReference type="Proteomes" id="UP000295500">
    <property type="component" value="Unassembled WGS sequence"/>
</dbReference>
<dbReference type="AlphaFoldDB" id="A0A4R6PZD9"/>
<dbReference type="Gene3D" id="3.60.21.10">
    <property type="match status" value="1"/>
</dbReference>
<dbReference type="EMBL" id="SNXO01000025">
    <property type="protein sequence ID" value="TDP52877.1"/>
    <property type="molecule type" value="Genomic_DNA"/>
</dbReference>
<protein>
    <recommendedName>
        <fullName evidence="3">Calcineurin-like phosphoesterase family protein</fullName>
    </recommendedName>
</protein>
<organism evidence="1 2">
    <name type="scientific">Aminicella lysinilytica</name>
    <dbReference type="NCBI Taxonomy" id="433323"/>
    <lineage>
        <taxon>Bacteria</taxon>
        <taxon>Bacillati</taxon>
        <taxon>Bacillota</taxon>
        <taxon>Clostridia</taxon>
        <taxon>Peptostreptococcales</taxon>
        <taxon>Anaerovoracaceae</taxon>
        <taxon>Aminicella</taxon>
    </lineage>
</organism>
<gene>
    <name evidence="1" type="ORF">EV211_12531</name>
</gene>
<accession>A0A4R6PZD9</accession>
<dbReference type="InterPro" id="IPR029052">
    <property type="entry name" value="Metallo-depent_PP-like"/>
</dbReference>
<name>A0A4R6PZD9_9FIRM</name>
<dbReference type="RefSeq" id="WP_166635407.1">
    <property type="nucleotide sequence ID" value="NZ_SNXO01000025.1"/>
</dbReference>
<keyword evidence="2" id="KW-1185">Reference proteome</keyword>
<evidence type="ECO:0000313" key="2">
    <source>
        <dbReference type="Proteomes" id="UP000295500"/>
    </source>
</evidence>
<evidence type="ECO:0000313" key="1">
    <source>
        <dbReference type="EMBL" id="TDP52877.1"/>
    </source>
</evidence>
<comment type="caution">
    <text evidence="1">The sequence shown here is derived from an EMBL/GenBank/DDBJ whole genome shotgun (WGS) entry which is preliminary data.</text>
</comment>